<proteinExistence type="inferred from homology"/>
<comment type="catalytic activity">
    <reaction evidence="7">
        <text>5-(methylsulfanyl)-D-ribulose 1-phosphate = 5-methylsulfanyl-2,3-dioxopentyl phosphate + H2O</text>
        <dbReference type="Rhea" id="RHEA:15549"/>
        <dbReference type="ChEBI" id="CHEBI:15377"/>
        <dbReference type="ChEBI" id="CHEBI:58548"/>
        <dbReference type="ChEBI" id="CHEBI:58828"/>
        <dbReference type="EC" id="4.2.1.109"/>
    </reaction>
</comment>
<dbReference type="HAMAP" id="MF_03116">
    <property type="entry name" value="Salvage_MtnB_euk"/>
    <property type="match status" value="1"/>
</dbReference>
<dbReference type="NCBIfam" id="TIGR03328">
    <property type="entry name" value="salvage_mtnB"/>
    <property type="match status" value="1"/>
</dbReference>
<dbReference type="EC" id="4.2.1.109" evidence="7"/>
<dbReference type="OrthoDB" id="191080at2759"/>
<evidence type="ECO:0000256" key="4">
    <source>
        <dbReference type="ARBA" id="ARBA00022833"/>
    </source>
</evidence>
<evidence type="ECO:0000256" key="6">
    <source>
        <dbReference type="ARBA" id="ARBA00023239"/>
    </source>
</evidence>
<dbReference type="Proteomes" id="UP000769157">
    <property type="component" value="Unassembled WGS sequence"/>
</dbReference>
<organism evidence="9 10">
    <name type="scientific">Ogataea philodendri</name>
    <dbReference type="NCBI Taxonomy" id="1378263"/>
    <lineage>
        <taxon>Eukaryota</taxon>
        <taxon>Fungi</taxon>
        <taxon>Dikarya</taxon>
        <taxon>Ascomycota</taxon>
        <taxon>Saccharomycotina</taxon>
        <taxon>Pichiomycetes</taxon>
        <taxon>Pichiales</taxon>
        <taxon>Pichiaceae</taxon>
        <taxon>Ogataea</taxon>
    </lineage>
</organism>
<evidence type="ECO:0000259" key="8">
    <source>
        <dbReference type="SMART" id="SM01007"/>
    </source>
</evidence>
<dbReference type="InterPro" id="IPR001303">
    <property type="entry name" value="Aldolase_II/adducin_N"/>
</dbReference>
<dbReference type="GO" id="GO:0005737">
    <property type="term" value="C:cytoplasm"/>
    <property type="evidence" value="ECO:0007669"/>
    <property type="project" value="UniProtKB-SubCell"/>
</dbReference>
<sequence>MACCECHHDETAIDVTVNNNHLIYSKNPKHPANVICELCRLFYTSGWCTGTGGGVSIREDGKAYIAPSGVHKERMIPSDMFVLDTDTKEYLRTPEGYKASACTPLFLDIYRIRDAGACIHTHSQNAVMCTLLFDKYFEISNIEQIKAIPKLTETGNLWYSDKLVIPILENTEREEELSDSLQQCIKENPGTTAILVRRHGIFVWGPNIWKAKVYTEALDYLLELAIKMKQFGIPTVKEK</sequence>
<evidence type="ECO:0000256" key="3">
    <source>
        <dbReference type="ARBA" id="ARBA00022723"/>
    </source>
</evidence>
<comment type="caution">
    <text evidence="9">The sequence shown here is derived from an EMBL/GenBank/DDBJ whole genome shotgun (WGS) entry which is preliminary data.</text>
</comment>
<dbReference type="AlphaFoldDB" id="A0A9P8T9E0"/>
<dbReference type="EMBL" id="JAEUBE010000087">
    <property type="protein sequence ID" value="KAH3670771.1"/>
    <property type="molecule type" value="Genomic_DNA"/>
</dbReference>
<gene>
    <name evidence="7" type="primary">MDE1</name>
    <name evidence="9" type="ORF">OGAPHI_001287</name>
</gene>
<comment type="pathway">
    <text evidence="7">Amino-acid biosynthesis; L-methionine biosynthesis via salvage pathway; L-methionine from S-methyl-5-thio-alpha-D-ribose 1-phosphate: step 2/6.</text>
</comment>
<dbReference type="FunFam" id="3.40.225.10:FF:000003">
    <property type="entry name" value="Methylthioribulose-1-phosphate dehydratase"/>
    <property type="match status" value="1"/>
</dbReference>
<keyword evidence="10" id="KW-1185">Reference proteome</keyword>
<accession>A0A9P8T9E0</accession>
<dbReference type="SUPFAM" id="SSF53639">
    <property type="entry name" value="AraD/HMP-PK domain-like"/>
    <property type="match status" value="1"/>
</dbReference>
<dbReference type="PANTHER" id="PTHR10640:SF7">
    <property type="entry name" value="METHYLTHIORIBULOSE-1-PHOSPHATE DEHYDRATASE"/>
    <property type="match status" value="1"/>
</dbReference>
<evidence type="ECO:0000256" key="5">
    <source>
        <dbReference type="ARBA" id="ARBA00023167"/>
    </source>
</evidence>
<keyword evidence="3 7" id="KW-0479">Metal-binding</keyword>
<feature type="binding site" evidence="7">
    <location>
        <position position="102"/>
    </location>
    <ligand>
        <name>substrate</name>
    </ligand>
</feature>
<reference evidence="9" key="1">
    <citation type="journal article" date="2021" name="Open Biol.">
        <title>Shared evolutionary footprints suggest mitochondrial oxidative damage underlies multiple complex I losses in fungi.</title>
        <authorList>
            <person name="Schikora-Tamarit M.A."/>
            <person name="Marcet-Houben M."/>
            <person name="Nosek J."/>
            <person name="Gabaldon T."/>
        </authorList>
    </citation>
    <scope>NUCLEOTIDE SEQUENCE</scope>
    <source>
        <strain evidence="9">CBS6075</strain>
    </source>
</reference>
<name>A0A9P8T9E0_9ASCO</name>
<keyword evidence="2 7" id="KW-0028">Amino-acid biosynthesis</keyword>
<feature type="active site" description="Proton donor/acceptor" evidence="7">
    <location>
        <position position="143"/>
    </location>
</feature>
<evidence type="ECO:0000256" key="2">
    <source>
        <dbReference type="ARBA" id="ARBA00022605"/>
    </source>
</evidence>
<comment type="subcellular location">
    <subcellularLocation>
        <location evidence="7">Cytoplasm</location>
    </subcellularLocation>
</comment>
<comment type="similarity">
    <text evidence="7">Belongs to the aldolase class II family. MtnB subfamily.</text>
</comment>
<dbReference type="InterPro" id="IPR017714">
    <property type="entry name" value="MethylthioRu-1-P_deHdtase_MtnB"/>
</dbReference>
<comment type="function">
    <text evidence="7">Catalyzes the dehydration of methylthioribulose-1-phosphate (MTRu-1-P) into 2,3-diketo-5-methylthiopentyl-1-phosphate (DK-MTP-1-P).</text>
</comment>
<protein>
    <recommendedName>
        <fullName evidence="7">Methylthioribulose-1-phosphate dehydratase</fullName>
        <shortName evidence="7">MTRu-1-P dehydratase</shortName>
        <ecNumber evidence="7">4.2.1.109</ecNumber>
    </recommendedName>
</protein>
<evidence type="ECO:0000313" key="10">
    <source>
        <dbReference type="Proteomes" id="UP000769157"/>
    </source>
</evidence>
<dbReference type="GO" id="GO:0008270">
    <property type="term" value="F:zinc ion binding"/>
    <property type="evidence" value="ECO:0007669"/>
    <property type="project" value="UniProtKB-UniRule"/>
</dbReference>
<dbReference type="Pfam" id="PF00596">
    <property type="entry name" value="Aldolase_II"/>
    <property type="match status" value="1"/>
</dbReference>
<keyword evidence="1 7" id="KW-0963">Cytoplasm</keyword>
<evidence type="ECO:0000256" key="7">
    <source>
        <dbReference type="HAMAP-Rule" id="MF_03116"/>
    </source>
</evidence>
<comment type="cofactor">
    <cofactor evidence="7">
        <name>Zn(2+)</name>
        <dbReference type="ChEBI" id="CHEBI:29105"/>
    </cofactor>
    <text evidence="7">Binds 1 zinc ion per subunit.</text>
</comment>
<dbReference type="PANTHER" id="PTHR10640">
    <property type="entry name" value="METHYLTHIORIBULOSE-1-PHOSPHATE DEHYDRATASE"/>
    <property type="match status" value="1"/>
</dbReference>
<dbReference type="GO" id="GO:0046570">
    <property type="term" value="F:methylthioribulose 1-phosphate dehydratase activity"/>
    <property type="evidence" value="ECO:0007669"/>
    <property type="project" value="UniProtKB-UniRule"/>
</dbReference>
<feature type="binding site" evidence="7">
    <location>
        <position position="122"/>
    </location>
    <ligand>
        <name>Zn(2+)</name>
        <dbReference type="ChEBI" id="CHEBI:29105"/>
    </ligand>
</feature>
<dbReference type="InterPro" id="IPR036409">
    <property type="entry name" value="Aldolase_II/adducin_N_sf"/>
</dbReference>
<feature type="binding site" evidence="7">
    <location>
        <position position="120"/>
    </location>
    <ligand>
        <name>Zn(2+)</name>
        <dbReference type="ChEBI" id="CHEBI:29105"/>
    </ligand>
</feature>
<feature type="binding site" evidence="7">
    <location>
        <position position="199"/>
    </location>
    <ligand>
        <name>Zn(2+)</name>
        <dbReference type="ChEBI" id="CHEBI:29105"/>
    </ligand>
</feature>
<feature type="domain" description="Class II aldolase/adducin N-terminal" evidence="8">
    <location>
        <begin position="33"/>
        <end position="226"/>
    </location>
</feature>
<keyword evidence="4 7" id="KW-0862">Zinc</keyword>
<evidence type="ECO:0000313" key="9">
    <source>
        <dbReference type="EMBL" id="KAH3670771.1"/>
    </source>
</evidence>
<keyword evidence="5 7" id="KW-0486">Methionine biosynthesis</keyword>
<reference evidence="9" key="2">
    <citation type="submission" date="2021-01" db="EMBL/GenBank/DDBJ databases">
        <authorList>
            <person name="Schikora-Tamarit M.A."/>
        </authorList>
    </citation>
    <scope>NUCLEOTIDE SEQUENCE</scope>
    <source>
        <strain evidence="9">CBS6075</strain>
    </source>
</reference>
<dbReference type="GO" id="GO:0019509">
    <property type="term" value="P:L-methionine salvage from methylthioadenosine"/>
    <property type="evidence" value="ECO:0007669"/>
    <property type="project" value="UniProtKB-UniRule"/>
</dbReference>
<dbReference type="SMART" id="SM01007">
    <property type="entry name" value="Aldolase_II"/>
    <property type="match status" value="1"/>
</dbReference>
<dbReference type="Gene3D" id="3.40.225.10">
    <property type="entry name" value="Class II aldolase/adducin N-terminal domain"/>
    <property type="match status" value="1"/>
</dbReference>
<dbReference type="InterPro" id="IPR027514">
    <property type="entry name" value="Salvage_MtnB_euk"/>
</dbReference>
<evidence type="ECO:0000256" key="1">
    <source>
        <dbReference type="ARBA" id="ARBA00022490"/>
    </source>
</evidence>
<keyword evidence="6 7" id="KW-0456">Lyase</keyword>